<protein>
    <submittedName>
        <fullName evidence="1">Uncharacterized protein</fullName>
    </submittedName>
</protein>
<sequence length="83" mass="8856">MRKSNGEDSSGFTVAIFARSGFPTKPPQAGGFLFASLDVVWGFDFLNGLGIVSGFSLLETQTKSSFVSLLGCDPWIVTSFVDV</sequence>
<proteinExistence type="predicted"/>
<name>A0ABR2QGN3_9ROSI</name>
<keyword evidence="2" id="KW-1185">Reference proteome</keyword>
<accession>A0ABR2QGN3</accession>
<evidence type="ECO:0000313" key="1">
    <source>
        <dbReference type="EMBL" id="KAK8999853.1"/>
    </source>
</evidence>
<dbReference type="Proteomes" id="UP001396334">
    <property type="component" value="Unassembled WGS sequence"/>
</dbReference>
<gene>
    <name evidence="1" type="ORF">V6N11_065345</name>
</gene>
<comment type="caution">
    <text evidence="1">The sequence shown here is derived from an EMBL/GenBank/DDBJ whole genome shotgun (WGS) entry which is preliminary data.</text>
</comment>
<organism evidence="1 2">
    <name type="scientific">Hibiscus sabdariffa</name>
    <name type="common">roselle</name>
    <dbReference type="NCBI Taxonomy" id="183260"/>
    <lineage>
        <taxon>Eukaryota</taxon>
        <taxon>Viridiplantae</taxon>
        <taxon>Streptophyta</taxon>
        <taxon>Embryophyta</taxon>
        <taxon>Tracheophyta</taxon>
        <taxon>Spermatophyta</taxon>
        <taxon>Magnoliopsida</taxon>
        <taxon>eudicotyledons</taxon>
        <taxon>Gunneridae</taxon>
        <taxon>Pentapetalae</taxon>
        <taxon>rosids</taxon>
        <taxon>malvids</taxon>
        <taxon>Malvales</taxon>
        <taxon>Malvaceae</taxon>
        <taxon>Malvoideae</taxon>
        <taxon>Hibiscus</taxon>
    </lineage>
</organism>
<evidence type="ECO:0000313" key="2">
    <source>
        <dbReference type="Proteomes" id="UP001396334"/>
    </source>
</evidence>
<reference evidence="1 2" key="1">
    <citation type="journal article" date="2024" name="G3 (Bethesda)">
        <title>Genome assembly of Hibiscus sabdariffa L. provides insights into metabolisms of medicinal natural products.</title>
        <authorList>
            <person name="Kim T."/>
        </authorList>
    </citation>
    <scope>NUCLEOTIDE SEQUENCE [LARGE SCALE GENOMIC DNA]</scope>
    <source>
        <strain evidence="1">TK-2024</strain>
        <tissue evidence="1">Old leaves</tissue>
    </source>
</reference>
<dbReference type="EMBL" id="JBBPBN010000039">
    <property type="protein sequence ID" value="KAK8999853.1"/>
    <property type="molecule type" value="Genomic_DNA"/>
</dbReference>